<dbReference type="InterPro" id="IPR000160">
    <property type="entry name" value="GGDEF_dom"/>
</dbReference>
<reference evidence="4" key="1">
    <citation type="journal article" date="2016" name="Front. Microbiol.">
        <title>Genome Sequence of the Piezophilic, Mesophilic Sulfate-Reducing Bacterium Desulfovibrio indicus J2T.</title>
        <authorList>
            <person name="Cao J."/>
            <person name="Maignien L."/>
            <person name="Shao Z."/>
            <person name="Alain K."/>
            <person name="Jebbar M."/>
        </authorList>
    </citation>
    <scope>NUCLEOTIDE SEQUENCE</scope>
    <source>
        <strain evidence="4">NBRC 103626</strain>
    </source>
</reference>
<sequence>MTHVAPPPGDLEAGLFDLAPVSLWLQDLSALKTCLEGWRAAGMDDLRAWLRDPAHLLAVQRLIRIERVNRHTLRLYEARDEAELFAHIPAIFDDPRADALVEVLCQLWAGATQARLVTQNRTIGGRVIDVSYAGRLLPGHEDDWARFLISVEDITQREEMRRREDALARFAASLFERSPVPTLVRDESGLAAMLADLRAAGVVDLAAHMAAHPDWAEAARASLAIVGANPPALVLFGAADGDALAHHVAVGLGVEAWRVFAEEALALWAGAGHGVRDVLFRRIDGGALHLKAQYAELPGQGDGRRLVQIALTDIGANKRAEARLETLSHTDSLTGLLNRAAYAAHLERLEAERIVPTSVIVADLNGLKAVNDRRGHDAGDALIRRFGRVLAARVPASAHAARIGGDEFAVLLPGTGPESAAALALRIAEGVERANDGADTPLGVSLGIGTWTGEGPLNAAVTRADARMYAAKRGRRGRVRVA</sequence>
<dbReference type="PANTHER" id="PTHR45138">
    <property type="entry name" value="REGULATORY COMPONENTS OF SENSORY TRANSDUCTION SYSTEM"/>
    <property type="match status" value="1"/>
</dbReference>
<feature type="domain" description="GGDEF" evidence="3">
    <location>
        <begin position="355"/>
        <end position="482"/>
    </location>
</feature>
<dbReference type="EC" id="2.7.7.65" evidence="1"/>
<dbReference type="Gene3D" id="3.30.70.270">
    <property type="match status" value="1"/>
</dbReference>
<dbReference type="SUPFAM" id="SSF55073">
    <property type="entry name" value="Nucleotide cyclase"/>
    <property type="match status" value="1"/>
</dbReference>
<protein>
    <recommendedName>
        <fullName evidence="1">diguanylate cyclase</fullName>
        <ecNumber evidence="1">2.7.7.65</ecNumber>
    </recommendedName>
</protein>
<dbReference type="GO" id="GO:0052621">
    <property type="term" value="F:diguanylate cyclase activity"/>
    <property type="evidence" value="ECO:0007669"/>
    <property type="project" value="UniProtKB-EC"/>
</dbReference>
<dbReference type="InterPro" id="IPR035965">
    <property type="entry name" value="PAS-like_dom_sf"/>
</dbReference>
<reference evidence="4" key="2">
    <citation type="submission" date="2021-08" db="EMBL/GenBank/DDBJ databases">
        <authorList>
            <person name="Tani A."/>
            <person name="Ola A."/>
            <person name="Ogura Y."/>
            <person name="Katsura K."/>
            <person name="Hayashi T."/>
        </authorList>
    </citation>
    <scope>NUCLEOTIDE SEQUENCE</scope>
    <source>
        <strain evidence="4">NBRC 103626</strain>
    </source>
</reference>
<evidence type="ECO:0000259" key="3">
    <source>
        <dbReference type="PROSITE" id="PS50887"/>
    </source>
</evidence>
<dbReference type="SUPFAM" id="SSF55785">
    <property type="entry name" value="PYP-like sensor domain (PAS domain)"/>
    <property type="match status" value="1"/>
</dbReference>
<dbReference type="PANTHER" id="PTHR45138:SF9">
    <property type="entry name" value="DIGUANYLATE CYCLASE DGCM-RELATED"/>
    <property type="match status" value="1"/>
</dbReference>
<dbReference type="InterPro" id="IPR043128">
    <property type="entry name" value="Rev_trsase/Diguanyl_cyclase"/>
</dbReference>
<dbReference type="RefSeq" id="WP_238304126.1">
    <property type="nucleotide sequence ID" value="NZ_BPQM01000090.1"/>
</dbReference>
<dbReference type="PROSITE" id="PS50887">
    <property type="entry name" value="GGDEF"/>
    <property type="match status" value="1"/>
</dbReference>
<dbReference type="GO" id="GO:1902201">
    <property type="term" value="P:negative regulation of bacterial-type flagellum-dependent cell motility"/>
    <property type="evidence" value="ECO:0007669"/>
    <property type="project" value="TreeGrafter"/>
</dbReference>
<dbReference type="InterPro" id="IPR029787">
    <property type="entry name" value="Nucleotide_cyclase"/>
</dbReference>
<evidence type="ECO:0000313" key="4">
    <source>
        <dbReference type="EMBL" id="GJD80268.1"/>
    </source>
</evidence>
<dbReference type="EMBL" id="BPQM01000090">
    <property type="protein sequence ID" value="GJD80268.1"/>
    <property type="molecule type" value="Genomic_DNA"/>
</dbReference>
<dbReference type="CDD" id="cd01949">
    <property type="entry name" value="GGDEF"/>
    <property type="match status" value="1"/>
</dbReference>
<keyword evidence="5" id="KW-1185">Reference proteome</keyword>
<dbReference type="AlphaFoldDB" id="A0AA37MCT7"/>
<evidence type="ECO:0000256" key="2">
    <source>
        <dbReference type="ARBA" id="ARBA00034247"/>
    </source>
</evidence>
<dbReference type="InterPro" id="IPR050469">
    <property type="entry name" value="Diguanylate_Cyclase"/>
</dbReference>
<comment type="caution">
    <text evidence="4">The sequence shown here is derived from an EMBL/GenBank/DDBJ whole genome shotgun (WGS) entry which is preliminary data.</text>
</comment>
<gene>
    <name evidence="4" type="ORF">NBEOAGPD_3509</name>
</gene>
<dbReference type="NCBIfam" id="TIGR00254">
    <property type="entry name" value="GGDEF"/>
    <property type="match status" value="1"/>
</dbReference>
<dbReference type="Proteomes" id="UP001055108">
    <property type="component" value="Unassembled WGS sequence"/>
</dbReference>
<dbReference type="Pfam" id="PF00990">
    <property type="entry name" value="GGDEF"/>
    <property type="match status" value="1"/>
</dbReference>
<evidence type="ECO:0000313" key="5">
    <source>
        <dbReference type="Proteomes" id="UP001055108"/>
    </source>
</evidence>
<name>A0AA37MCT7_9HYPH</name>
<evidence type="ECO:0000256" key="1">
    <source>
        <dbReference type="ARBA" id="ARBA00012528"/>
    </source>
</evidence>
<accession>A0AA37MCT7</accession>
<organism evidence="4 5">
    <name type="scientific">Methylobacterium gregans</name>
    <dbReference type="NCBI Taxonomy" id="374424"/>
    <lineage>
        <taxon>Bacteria</taxon>
        <taxon>Pseudomonadati</taxon>
        <taxon>Pseudomonadota</taxon>
        <taxon>Alphaproteobacteria</taxon>
        <taxon>Hyphomicrobiales</taxon>
        <taxon>Methylobacteriaceae</taxon>
        <taxon>Methylobacterium</taxon>
    </lineage>
</organism>
<dbReference type="SMART" id="SM00267">
    <property type="entry name" value="GGDEF"/>
    <property type="match status" value="1"/>
</dbReference>
<proteinExistence type="predicted"/>
<dbReference type="GO" id="GO:0043709">
    <property type="term" value="P:cell adhesion involved in single-species biofilm formation"/>
    <property type="evidence" value="ECO:0007669"/>
    <property type="project" value="TreeGrafter"/>
</dbReference>
<comment type="catalytic activity">
    <reaction evidence="2">
        <text>2 GTP = 3',3'-c-di-GMP + 2 diphosphate</text>
        <dbReference type="Rhea" id="RHEA:24898"/>
        <dbReference type="ChEBI" id="CHEBI:33019"/>
        <dbReference type="ChEBI" id="CHEBI:37565"/>
        <dbReference type="ChEBI" id="CHEBI:58805"/>
        <dbReference type="EC" id="2.7.7.65"/>
    </reaction>
</comment>
<dbReference type="GO" id="GO:0005886">
    <property type="term" value="C:plasma membrane"/>
    <property type="evidence" value="ECO:0007669"/>
    <property type="project" value="TreeGrafter"/>
</dbReference>